<gene>
    <name evidence="1" type="ORF">MENT_LOCUS41576</name>
</gene>
<dbReference type="Proteomes" id="UP000580250">
    <property type="component" value="Unassembled WGS sequence"/>
</dbReference>
<accession>A0A6V7WPR1</accession>
<comment type="caution">
    <text evidence="1">The sequence shown here is derived from an EMBL/GenBank/DDBJ whole genome shotgun (WGS) entry which is preliminary data.</text>
</comment>
<dbReference type="EMBL" id="CAJEWN010000719">
    <property type="protein sequence ID" value="CAD2188896.1"/>
    <property type="molecule type" value="Genomic_DNA"/>
</dbReference>
<evidence type="ECO:0000313" key="2">
    <source>
        <dbReference type="Proteomes" id="UP000580250"/>
    </source>
</evidence>
<evidence type="ECO:0000313" key="1">
    <source>
        <dbReference type="EMBL" id="CAD2188896.1"/>
    </source>
</evidence>
<name>A0A6V7WPR1_MELEN</name>
<protein>
    <submittedName>
        <fullName evidence="1">Uncharacterized protein</fullName>
    </submittedName>
</protein>
<proteinExistence type="predicted"/>
<sequence>MRNACFCKKAQERMERPVQKIRKKLKKPTKWWDNRNNFSCLFGDFYLKKSLKNTNKINTHSFLFFVKILFNDLFLFF</sequence>
<dbReference type="AlphaFoldDB" id="A0A6V7WPR1"/>
<reference evidence="1 2" key="1">
    <citation type="submission" date="2020-08" db="EMBL/GenBank/DDBJ databases">
        <authorList>
            <person name="Koutsovoulos G."/>
            <person name="Danchin GJ E."/>
        </authorList>
    </citation>
    <scope>NUCLEOTIDE SEQUENCE [LARGE SCALE GENOMIC DNA]</scope>
</reference>
<organism evidence="1 2">
    <name type="scientific">Meloidogyne enterolobii</name>
    <name type="common">Root-knot nematode worm</name>
    <name type="synonym">Meloidogyne mayaguensis</name>
    <dbReference type="NCBI Taxonomy" id="390850"/>
    <lineage>
        <taxon>Eukaryota</taxon>
        <taxon>Metazoa</taxon>
        <taxon>Ecdysozoa</taxon>
        <taxon>Nematoda</taxon>
        <taxon>Chromadorea</taxon>
        <taxon>Rhabditida</taxon>
        <taxon>Tylenchina</taxon>
        <taxon>Tylenchomorpha</taxon>
        <taxon>Tylenchoidea</taxon>
        <taxon>Meloidogynidae</taxon>
        <taxon>Meloidogyninae</taxon>
        <taxon>Meloidogyne</taxon>
    </lineage>
</organism>